<comment type="caution">
    <text evidence="2">The sequence shown here is derived from an EMBL/GenBank/DDBJ whole genome shotgun (WGS) entry which is preliminary data.</text>
</comment>
<reference evidence="2 3" key="1">
    <citation type="journal article" date="2019" name="Nat. Med.">
        <title>A library of human gut bacterial isolates paired with longitudinal multiomics data enables mechanistic microbiome research.</title>
        <authorList>
            <person name="Poyet M."/>
            <person name="Groussin M."/>
            <person name="Gibbons S.M."/>
            <person name="Avila-Pacheco J."/>
            <person name="Jiang X."/>
            <person name="Kearney S.M."/>
            <person name="Perrotta A.R."/>
            <person name="Berdy B."/>
            <person name="Zhao S."/>
            <person name="Lieberman T.D."/>
            <person name="Swanson P.K."/>
            <person name="Smith M."/>
            <person name="Roesemann S."/>
            <person name="Alexander J.E."/>
            <person name="Rich S.A."/>
            <person name="Livny J."/>
            <person name="Vlamakis H."/>
            <person name="Clish C."/>
            <person name="Bullock K."/>
            <person name="Deik A."/>
            <person name="Scott J."/>
            <person name="Pierce K.A."/>
            <person name="Xavier R.J."/>
            <person name="Alm E.J."/>
        </authorList>
    </citation>
    <scope>NUCLEOTIDE SEQUENCE [LARGE SCALE GENOMIC DNA]</scope>
    <source>
        <strain evidence="2 3">BIOML-A1</strain>
    </source>
</reference>
<dbReference type="EMBL" id="WNAJ01000007">
    <property type="protein sequence ID" value="MTR85062.1"/>
    <property type="molecule type" value="Genomic_DNA"/>
</dbReference>
<evidence type="ECO:0000259" key="1">
    <source>
        <dbReference type="Pfam" id="PF06114"/>
    </source>
</evidence>
<dbReference type="AlphaFoldDB" id="A0A6L6L6T8"/>
<evidence type="ECO:0000313" key="3">
    <source>
        <dbReference type="Proteomes" id="UP000478483"/>
    </source>
</evidence>
<dbReference type="InterPro" id="IPR010359">
    <property type="entry name" value="IrrE_HExxH"/>
</dbReference>
<dbReference type="Pfam" id="PF06114">
    <property type="entry name" value="Peptidase_M78"/>
    <property type="match status" value="1"/>
</dbReference>
<dbReference type="Gene3D" id="1.10.10.2910">
    <property type="match status" value="1"/>
</dbReference>
<proteinExistence type="predicted"/>
<protein>
    <submittedName>
        <fullName evidence="2">ImmA/IrrE family metallo-endopeptidase</fullName>
    </submittedName>
</protein>
<sequence>MSSFSDSAFDKIYLPTVEWGCLLLDIQTLEIVRKANRLTNELGTNDPHKIARELGIEVIPLSFKKQRGAYKVLMRNRFIFIKDDLHPVMERIVMLHEIGHDALHREEAVKAGGFKEFNIFDMRQSRMEYEANIFASQISLPDDEILEYIENGYDIQQIARAMHSDINLVALKTDTLIAQGYRFRHQEYRNQFLK</sequence>
<organism evidence="2 3">
    <name type="scientific">Roseburia intestinalis</name>
    <dbReference type="NCBI Taxonomy" id="166486"/>
    <lineage>
        <taxon>Bacteria</taxon>
        <taxon>Bacillati</taxon>
        <taxon>Bacillota</taxon>
        <taxon>Clostridia</taxon>
        <taxon>Lachnospirales</taxon>
        <taxon>Lachnospiraceae</taxon>
        <taxon>Roseburia</taxon>
    </lineage>
</organism>
<feature type="domain" description="IrrE N-terminal-like" evidence="1">
    <location>
        <begin position="52"/>
        <end position="160"/>
    </location>
</feature>
<dbReference type="Proteomes" id="UP000478483">
    <property type="component" value="Unassembled WGS sequence"/>
</dbReference>
<gene>
    <name evidence="2" type="ORF">GMD50_08300</name>
</gene>
<accession>A0A6L6L6T8</accession>
<evidence type="ECO:0000313" key="2">
    <source>
        <dbReference type="EMBL" id="MTR85062.1"/>
    </source>
</evidence>
<name>A0A6L6L6T8_9FIRM</name>